<evidence type="ECO:0000313" key="3">
    <source>
        <dbReference type="Proteomes" id="UP001620295"/>
    </source>
</evidence>
<name>A0ABW8LSB7_9ACTN</name>
<dbReference type="PANTHER" id="PTHR33408">
    <property type="entry name" value="TRANSPOSASE"/>
    <property type="match status" value="1"/>
</dbReference>
<sequence length="218" mass="24261">MHQSLDRHHLLPARHYLDSGYPSADLIVSAAKTYGIALVTPVLLDTSRQAKAGQGFAAHDFIIDWNNRQAICPAGKTSVTWNDVVQENVAKTVVSFAALDCIPCPVKEQCTSSRKGRRLSLYPRELTEAIRTARTEQQDGAWQRDYALRAGIEGTIRQATHTTGLRRARYRGLAKTHLDHTTSAAALNLIRLHAWWYGHPLDRANHSHLARLQLALAA</sequence>
<comment type="caution">
    <text evidence="2">The sequence shown here is derived from an EMBL/GenBank/DDBJ whole genome shotgun (WGS) entry which is preliminary data.</text>
</comment>
<reference evidence="2 3" key="1">
    <citation type="submission" date="2024-11" db="EMBL/GenBank/DDBJ databases">
        <title>The Natural Products Discovery Center: Release of the First 8490 Sequenced Strains for Exploring Actinobacteria Biosynthetic Diversity.</title>
        <authorList>
            <person name="Kalkreuter E."/>
            <person name="Kautsar S.A."/>
            <person name="Yang D."/>
            <person name="Bader C.D."/>
            <person name="Teijaro C.N."/>
            <person name="Fluegel L."/>
            <person name="Davis C.M."/>
            <person name="Simpson J.R."/>
            <person name="Lauterbach L."/>
            <person name="Steele A.D."/>
            <person name="Gui C."/>
            <person name="Meng S."/>
            <person name="Li G."/>
            <person name="Viehrig K."/>
            <person name="Ye F."/>
            <person name="Su P."/>
            <person name="Kiefer A.F."/>
            <person name="Nichols A."/>
            <person name="Cepeda A.J."/>
            <person name="Yan W."/>
            <person name="Fan B."/>
            <person name="Jiang Y."/>
            <person name="Adhikari A."/>
            <person name="Zheng C.-J."/>
            <person name="Schuster L."/>
            <person name="Cowan T.M."/>
            <person name="Smanski M.J."/>
            <person name="Chevrette M.G."/>
            <person name="De Carvalho L.P.S."/>
            <person name="Shen B."/>
        </authorList>
    </citation>
    <scope>NUCLEOTIDE SEQUENCE [LARGE SCALE GENOMIC DNA]</scope>
    <source>
        <strain evidence="2 3">NPDC020863</strain>
    </source>
</reference>
<dbReference type="RefSeq" id="WP_404747450.1">
    <property type="nucleotide sequence ID" value="NZ_JBJDQH010000009.1"/>
</dbReference>
<dbReference type="Proteomes" id="UP001620295">
    <property type="component" value="Unassembled WGS sequence"/>
</dbReference>
<dbReference type="Pfam" id="PF13751">
    <property type="entry name" value="DDE_Tnp_1_6"/>
    <property type="match status" value="1"/>
</dbReference>
<dbReference type="PANTHER" id="PTHR33408:SF2">
    <property type="entry name" value="TRANSPOSASE DDE DOMAIN-CONTAINING PROTEIN"/>
    <property type="match status" value="1"/>
</dbReference>
<evidence type="ECO:0000313" key="2">
    <source>
        <dbReference type="EMBL" id="MFK4268802.1"/>
    </source>
</evidence>
<keyword evidence="3" id="KW-1185">Reference proteome</keyword>
<organism evidence="2 3">
    <name type="scientific">Streptomyces milbemycinicus</name>
    <dbReference type="NCBI Taxonomy" id="476552"/>
    <lineage>
        <taxon>Bacteria</taxon>
        <taxon>Bacillati</taxon>
        <taxon>Actinomycetota</taxon>
        <taxon>Actinomycetes</taxon>
        <taxon>Kitasatosporales</taxon>
        <taxon>Streptomycetaceae</taxon>
        <taxon>Streptomyces</taxon>
    </lineage>
</organism>
<dbReference type="EMBL" id="JBJDQH010000009">
    <property type="protein sequence ID" value="MFK4268802.1"/>
    <property type="molecule type" value="Genomic_DNA"/>
</dbReference>
<feature type="domain" description="Transposase DDE" evidence="1">
    <location>
        <begin position="71"/>
        <end position="193"/>
    </location>
</feature>
<accession>A0ABW8LSB7</accession>
<proteinExistence type="predicted"/>
<gene>
    <name evidence="2" type="ORF">ACI2L5_28240</name>
</gene>
<protein>
    <submittedName>
        <fullName evidence="2">Transposase</fullName>
    </submittedName>
</protein>
<dbReference type="InterPro" id="IPR025668">
    <property type="entry name" value="Tnp_DDE_dom"/>
</dbReference>
<evidence type="ECO:0000259" key="1">
    <source>
        <dbReference type="Pfam" id="PF13751"/>
    </source>
</evidence>